<keyword evidence="2" id="KW-1185">Reference proteome</keyword>
<reference evidence="2" key="1">
    <citation type="journal article" date="2019" name="Plant Biotechnol. J.">
        <title>Genome sequencing of the Australian wild diploid species Gossypium australe highlights disease resistance and delayed gland morphogenesis.</title>
        <authorList>
            <person name="Cai Y."/>
            <person name="Cai X."/>
            <person name="Wang Q."/>
            <person name="Wang P."/>
            <person name="Zhang Y."/>
            <person name="Cai C."/>
            <person name="Xu Y."/>
            <person name="Wang K."/>
            <person name="Zhou Z."/>
            <person name="Wang C."/>
            <person name="Geng S."/>
            <person name="Li B."/>
            <person name="Dong Q."/>
            <person name="Hou Y."/>
            <person name="Wang H."/>
            <person name="Ai P."/>
            <person name="Liu Z."/>
            <person name="Yi F."/>
            <person name="Sun M."/>
            <person name="An G."/>
            <person name="Cheng J."/>
            <person name="Zhang Y."/>
            <person name="Shi Q."/>
            <person name="Xie Y."/>
            <person name="Shi X."/>
            <person name="Chang Y."/>
            <person name="Huang F."/>
            <person name="Chen Y."/>
            <person name="Hong S."/>
            <person name="Mi L."/>
            <person name="Sun Q."/>
            <person name="Zhang L."/>
            <person name="Zhou B."/>
            <person name="Peng R."/>
            <person name="Zhang X."/>
            <person name="Liu F."/>
        </authorList>
    </citation>
    <scope>NUCLEOTIDE SEQUENCE [LARGE SCALE GENOMIC DNA]</scope>
    <source>
        <strain evidence="2">cv. PA1801</strain>
    </source>
</reference>
<dbReference type="Proteomes" id="UP000325315">
    <property type="component" value="Unassembled WGS sequence"/>
</dbReference>
<dbReference type="AlphaFoldDB" id="A0A5B6UVG4"/>
<protein>
    <submittedName>
        <fullName evidence="1">Integrase</fullName>
    </submittedName>
</protein>
<evidence type="ECO:0000313" key="1">
    <source>
        <dbReference type="EMBL" id="KAA3460977.1"/>
    </source>
</evidence>
<dbReference type="OrthoDB" id="1002254at2759"/>
<organism evidence="1 2">
    <name type="scientific">Gossypium australe</name>
    <dbReference type="NCBI Taxonomy" id="47621"/>
    <lineage>
        <taxon>Eukaryota</taxon>
        <taxon>Viridiplantae</taxon>
        <taxon>Streptophyta</taxon>
        <taxon>Embryophyta</taxon>
        <taxon>Tracheophyta</taxon>
        <taxon>Spermatophyta</taxon>
        <taxon>Magnoliopsida</taxon>
        <taxon>eudicotyledons</taxon>
        <taxon>Gunneridae</taxon>
        <taxon>Pentapetalae</taxon>
        <taxon>rosids</taxon>
        <taxon>malvids</taxon>
        <taxon>Malvales</taxon>
        <taxon>Malvaceae</taxon>
        <taxon>Malvoideae</taxon>
        <taxon>Gossypium</taxon>
    </lineage>
</organism>
<name>A0A5B6UVG4_9ROSI</name>
<sequence length="86" mass="9779">MVVNALSRKTLVALKIINVHLSLTLDGAIIEKFELKLNLLQQMQDAQELDENLMSIIKIYVPNIDDLRRDILKEAHNASYTMDSKG</sequence>
<comment type="caution">
    <text evidence="1">The sequence shown here is derived from an EMBL/GenBank/DDBJ whole genome shotgun (WGS) entry which is preliminary data.</text>
</comment>
<evidence type="ECO:0000313" key="2">
    <source>
        <dbReference type="Proteomes" id="UP000325315"/>
    </source>
</evidence>
<dbReference type="EMBL" id="SMMG02000009">
    <property type="protein sequence ID" value="KAA3460977.1"/>
    <property type="molecule type" value="Genomic_DNA"/>
</dbReference>
<accession>A0A5B6UVG4</accession>
<gene>
    <name evidence="1" type="ORF">EPI10_027589</name>
</gene>
<proteinExistence type="predicted"/>